<reference evidence="3" key="1">
    <citation type="journal article" date="2022" name="Res Sq">
        <title>Evolution of multicellular longitudinally dividing oral cavity symbionts (Neisseriaceae).</title>
        <authorList>
            <person name="Nyongesa S."/>
            <person name="Weber P."/>
            <person name="Bernet E."/>
            <person name="Pullido F."/>
            <person name="Nieckarz M."/>
            <person name="Delaby M."/>
            <person name="Nieves C."/>
            <person name="Viehboeck T."/>
            <person name="Krause N."/>
            <person name="Rivera-Millot A."/>
            <person name="Nakamura A."/>
            <person name="Vischer N."/>
            <person name="VanNieuwenhze M."/>
            <person name="Brun Y."/>
            <person name="Cava F."/>
            <person name="Bulgheresi S."/>
            <person name="Veyrier F."/>
        </authorList>
    </citation>
    <scope>NUCLEOTIDE SEQUENCE</scope>
    <source>
        <strain evidence="3">17694</strain>
    </source>
</reference>
<name>A0A8T9MW03_9NEIS</name>
<accession>A0A8T9MW03</accession>
<protein>
    <submittedName>
        <fullName evidence="3">Uncharacterized protein</fullName>
    </submittedName>
</protein>
<keyword evidence="2" id="KW-0812">Transmembrane</keyword>
<dbReference type="KEGG" id="ckh:LVJ77_08370"/>
<gene>
    <name evidence="3" type="ORF">LVJ77_08370</name>
</gene>
<dbReference type="AlphaFoldDB" id="A0A8T9MW03"/>
<dbReference type="EMBL" id="CP091521">
    <property type="protein sequence ID" value="UOP04352.1"/>
    <property type="molecule type" value="Genomic_DNA"/>
</dbReference>
<dbReference type="RefSeq" id="WP_211224352.1">
    <property type="nucleotide sequence ID" value="NZ_CP091521.1"/>
</dbReference>
<evidence type="ECO:0000313" key="3">
    <source>
        <dbReference type="EMBL" id="UOP04352.1"/>
    </source>
</evidence>
<feature type="transmembrane region" description="Helical" evidence="2">
    <location>
        <begin position="64"/>
        <end position="83"/>
    </location>
</feature>
<feature type="region of interest" description="Disordered" evidence="1">
    <location>
        <begin position="1"/>
        <end position="23"/>
    </location>
</feature>
<reference evidence="3" key="2">
    <citation type="submission" date="2024-09" db="EMBL/GenBank/DDBJ databases">
        <authorList>
            <person name="Veyrier F.J."/>
        </authorList>
    </citation>
    <scope>NUCLEOTIDE SEQUENCE</scope>
    <source>
        <strain evidence="3">17694</strain>
    </source>
</reference>
<organism evidence="3 4">
    <name type="scientific">Conchiformibius kuhniae</name>
    <dbReference type="NCBI Taxonomy" id="211502"/>
    <lineage>
        <taxon>Bacteria</taxon>
        <taxon>Pseudomonadati</taxon>
        <taxon>Pseudomonadota</taxon>
        <taxon>Betaproteobacteria</taxon>
        <taxon>Neisseriales</taxon>
        <taxon>Neisseriaceae</taxon>
        <taxon>Conchiformibius</taxon>
    </lineage>
</organism>
<keyword evidence="2" id="KW-1133">Transmembrane helix</keyword>
<evidence type="ECO:0000256" key="2">
    <source>
        <dbReference type="SAM" id="Phobius"/>
    </source>
</evidence>
<sequence>MRRHSRAGGNPKQISKSIDKTSLHKHQVVDSRLRGNDGVFVWLIKIATMRRCQRPDVLTRTRRALLPCLVLIFINYIMLIFCIKI</sequence>
<proteinExistence type="predicted"/>
<evidence type="ECO:0000313" key="4">
    <source>
        <dbReference type="Proteomes" id="UP000831534"/>
    </source>
</evidence>
<keyword evidence="4" id="KW-1185">Reference proteome</keyword>
<dbReference type="Proteomes" id="UP000831534">
    <property type="component" value="Chromosome"/>
</dbReference>
<keyword evidence="2" id="KW-0472">Membrane</keyword>
<evidence type="ECO:0000256" key="1">
    <source>
        <dbReference type="SAM" id="MobiDB-lite"/>
    </source>
</evidence>